<evidence type="ECO:0000256" key="2">
    <source>
        <dbReference type="SAM" id="SignalP"/>
    </source>
</evidence>
<comment type="caution">
    <text evidence="4">The sequence shown here is derived from an EMBL/GenBank/DDBJ whole genome shotgun (WGS) entry which is preliminary data.</text>
</comment>
<dbReference type="Proteomes" id="UP000693970">
    <property type="component" value="Unassembled WGS sequence"/>
</dbReference>
<gene>
    <name evidence="4" type="ORF">IV203_030339</name>
</gene>
<feature type="compositionally biased region" description="Low complexity" evidence="1">
    <location>
        <begin position="85"/>
        <end position="131"/>
    </location>
</feature>
<dbReference type="InterPro" id="IPR002035">
    <property type="entry name" value="VWF_A"/>
</dbReference>
<dbReference type="EMBL" id="JAGRRH010000007">
    <property type="protein sequence ID" value="KAG7367668.1"/>
    <property type="molecule type" value="Genomic_DNA"/>
</dbReference>
<dbReference type="CDD" id="cd00198">
    <property type="entry name" value="vWFA"/>
    <property type="match status" value="2"/>
</dbReference>
<evidence type="ECO:0000256" key="1">
    <source>
        <dbReference type="SAM" id="MobiDB-lite"/>
    </source>
</evidence>
<feature type="compositionally biased region" description="Pro residues" evidence="1">
    <location>
        <begin position="233"/>
        <end position="251"/>
    </location>
</feature>
<name>A0A9K3LTC2_9STRA</name>
<proteinExistence type="predicted"/>
<dbReference type="OrthoDB" id="167615at2759"/>
<dbReference type="AlphaFoldDB" id="A0A9K3LTC2"/>
<accession>A0A9K3LTC2</accession>
<feature type="region of interest" description="Disordered" evidence="1">
    <location>
        <begin position="77"/>
        <end position="257"/>
    </location>
</feature>
<feature type="compositionally biased region" description="Low complexity" evidence="1">
    <location>
        <begin position="180"/>
        <end position="192"/>
    </location>
</feature>
<keyword evidence="5" id="KW-1185">Reference proteome</keyword>
<dbReference type="PANTHER" id="PTHR36489">
    <property type="entry name" value="PROTEIN-COUPLED RECEPTOR GPR1, PUTATIVE-RELATED"/>
    <property type="match status" value="1"/>
</dbReference>
<feature type="compositionally biased region" description="Polar residues" evidence="1">
    <location>
        <begin position="134"/>
        <end position="179"/>
    </location>
</feature>
<evidence type="ECO:0000313" key="4">
    <source>
        <dbReference type="EMBL" id="KAG7367668.1"/>
    </source>
</evidence>
<feature type="compositionally biased region" description="Polar residues" evidence="1">
    <location>
        <begin position="200"/>
        <end position="212"/>
    </location>
</feature>
<protein>
    <submittedName>
        <fullName evidence="4">Outer membrane adhesin like protein</fullName>
    </submittedName>
</protein>
<feature type="signal peptide" evidence="2">
    <location>
        <begin position="1"/>
        <end position="32"/>
    </location>
</feature>
<organism evidence="4 5">
    <name type="scientific">Nitzschia inconspicua</name>
    <dbReference type="NCBI Taxonomy" id="303405"/>
    <lineage>
        <taxon>Eukaryota</taxon>
        <taxon>Sar</taxon>
        <taxon>Stramenopiles</taxon>
        <taxon>Ochrophyta</taxon>
        <taxon>Bacillariophyta</taxon>
        <taxon>Bacillariophyceae</taxon>
        <taxon>Bacillariophycidae</taxon>
        <taxon>Bacillariales</taxon>
        <taxon>Bacillariaceae</taxon>
        <taxon>Nitzschia</taxon>
    </lineage>
</organism>
<reference evidence="4" key="2">
    <citation type="submission" date="2021-04" db="EMBL/GenBank/DDBJ databases">
        <authorList>
            <person name="Podell S."/>
        </authorList>
    </citation>
    <scope>NUCLEOTIDE SEQUENCE</scope>
    <source>
        <strain evidence="4">Hildebrandi</strain>
    </source>
</reference>
<sequence>MFQLSYKMFLKRTSAWTVLLTLFIVSKHAAVADHSFGLDSTGEKETIHEKINNQKRFVVYSSRRLTGECLPICVDETGNSPPFSVPTDTPTGTPTVTPTDQPTEGPTTAPTETPTVQPTTAPTNGPTTAPTEKITGQPTTSPTNEPTSAPTNKPTDQPTNGPTNKPTAVPTNKPTGQPSNAPTNKPTAAPTNKPTPQPSNAPTNKPTGAPTNKPTPQPSNAPTNKPTASPTLAPTPSPTPQPTLAPTPAPTNSPTTKPTLECVQVRVEEPGQKKPVGLIFAIDSSGSMEVVSPTDPNRLRVQAAQNFVSKLQNGKDMVGVMSWNGCGSEGSAYTRTCTTPSNSVALGSYMTAAQFEAWRGSKNRNSMRANPIQFVEPLTKDLARISTAINSVNSDGLTNPNLGLRVAMAMLDQALAAGTLASTDEKVIVFLTDGRPRGSVNGVLNQLTDIGANCQNTASPAYEAMQKGYTIYTIGLGGGDIRPQDEANLERWSTCTGGVYLKANNAGALEGIFSEIYDKVDSVVSYKTVCGECRDVVVESDPRPIELVFAIDSSGSMEVVSPTDPNRLRVTAAQNFVDRLNSNKDKVGVISWNGCGSEGGGYVRNCDTNHIDVDLTNGYLTSAEFEMQRGTKNRNSMQINPIQFAEPMSQDMILVKKAIGTVNSDGLTNPDLGLKVAMDLLDKGATSPDGERVIVFLTDGRPRGTVNGRVNTLTDIGVNCDKVSSPAYSAMQKGYKIYAVGLGGGDIRPEDEAMLQRWAQCTGGTYQKATNAAALAGIYDKIYNDVKGSSMIKRICE</sequence>
<keyword evidence="2" id="KW-0732">Signal</keyword>
<feature type="domain" description="VWFA" evidence="3">
    <location>
        <begin position="277"/>
        <end position="516"/>
    </location>
</feature>
<reference evidence="4" key="1">
    <citation type="journal article" date="2021" name="Sci. Rep.">
        <title>Diploid genomic architecture of Nitzschia inconspicua, an elite biomass production diatom.</title>
        <authorList>
            <person name="Oliver A."/>
            <person name="Podell S."/>
            <person name="Pinowska A."/>
            <person name="Traller J.C."/>
            <person name="Smith S.R."/>
            <person name="McClure R."/>
            <person name="Beliaev A."/>
            <person name="Bohutskyi P."/>
            <person name="Hill E.A."/>
            <person name="Rabines A."/>
            <person name="Zheng H."/>
            <person name="Allen L.Z."/>
            <person name="Kuo A."/>
            <person name="Grigoriev I.V."/>
            <person name="Allen A.E."/>
            <person name="Hazlebeck D."/>
            <person name="Allen E.E."/>
        </authorList>
    </citation>
    <scope>NUCLEOTIDE SEQUENCE</scope>
    <source>
        <strain evidence="4">Hildebrandi</strain>
    </source>
</reference>
<dbReference type="PANTHER" id="PTHR36489:SF2">
    <property type="entry name" value="APPLE DOMAIN-CONTAINING PROTEIN"/>
    <property type="match status" value="1"/>
</dbReference>
<feature type="domain" description="VWFA" evidence="3">
    <location>
        <begin position="546"/>
        <end position="782"/>
    </location>
</feature>
<evidence type="ECO:0000259" key="3">
    <source>
        <dbReference type="PROSITE" id="PS50234"/>
    </source>
</evidence>
<feature type="chain" id="PRO_5039930213" evidence="2">
    <location>
        <begin position="33"/>
        <end position="797"/>
    </location>
</feature>
<dbReference type="PROSITE" id="PS50234">
    <property type="entry name" value="VWFA"/>
    <property type="match status" value="2"/>
</dbReference>
<evidence type="ECO:0000313" key="5">
    <source>
        <dbReference type="Proteomes" id="UP000693970"/>
    </source>
</evidence>
<dbReference type="SMART" id="SM00327">
    <property type="entry name" value="VWA"/>
    <property type="match status" value="2"/>
</dbReference>